<dbReference type="EMBL" id="FNRY01000001">
    <property type="protein sequence ID" value="SEB35367.1"/>
    <property type="molecule type" value="Genomic_DNA"/>
</dbReference>
<dbReference type="STRING" id="640635.SAMN04489806_0062"/>
<dbReference type="Proteomes" id="UP000199183">
    <property type="component" value="Unassembled WGS sequence"/>
</dbReference>
<gene>
    <name evidence="1" type="ORF">SAMN04489806_0062</name>
</gene>
<proteinExistence type="predicted"/>
<name>A0A1H4IMT5_9MICO</name>
<accession>A0A1H4IMT5</accession>
<dbReference type="AlphaFoldDB" id="A0A1H4IMT5"/>
<organism evidence="1 2">
    <name type="scientific">Paramicrobacterium humi</name>
    <dbReference type="NCBI Taxonomy" id="640635"/>
    <lineage>
        <taxon>Bacteria</taxon>
        <taxon>Bacillati</taxon>
        <taxon>Actinomycetota</taxon>
        <taxon>Actinomycetes</taxon>
        <taxon>Micrococcales</taxon>
        <taxon>Microbacteriaceae</taxon>
        <taxon>Paramicrobacterium</taxon>
    </lineage>
</organism>
<protein>
    <submittedName>
        <fullName evidence="1">Uncharacterized protein</fullName>
    </submittedName>
</protein>
<evidence type="ECO:0000313" key="1">
    <source>
        <dbReference type="EMBL" id="SEB35367.1"/>
    </source>
</evidence>
<sequence>MRHVVVVELERVTERIENSGGGVPVLTPFKPKIIVGADPGKHGKFLAAQSWHTPYTVDAYTRLLRCQQAATRLQVCTKRIRAFSLDLRHKHAGVVQRGCLQDPG</sequence>
<reference evidence="1 2" key="1">
    <citation type="submission" date="2016-10" db="EMBL/GenBank/DDBJ databases">
        <authorList>
            <person name="de Groot N.N."/>
        </authorList>
    </citation>
    <scope>NUCLEOTIDE SEQUENCE [LARGE SCALE GENOMIC DNA]</scope>
    <source>
        <strain evidence="1 2">DSM 21799</strain>
    </source>
</reference>
<keyword evidence="2" id="KW-1185">Reference proteome</keyword>
<evidence type="ECO:0000313" key="2">
    <source>
        <dbReference type="Proteomes" id="UP000199183"/>
    </source>
</evidence>